<gene>
    <name evidence="6" type="ORF">N303_14880</name>
</gene>
<dbReference type="GO" id="GO:0005737">
    <property type="term" value="C:cytoplasm"/>
    <property type="evidence" value="ECO:0007669"/>
    <property type="project" value="UniProtKB-SubCell"/>
</dbReference>
<dbReference type="GO" id="GO:0007017">
    <property type="term" value="P:microtubule-based process"/>
    <property type="evidence" value="ECO:0007669"/>
    <property type="project" value="InterPro"/>
</dbReference>
<sequence>LGEGLTAKETPQQRFHRLQHELQELLKDVEEIQTTVKDATAEEDLTPMALAKQVEGLKQQLLCSHLEKLLGPTAAVDFSDPDGALAKRLLQQLEVVKGGQTAPKPEKSSTTAGDAVTFELYWRPQHDRLAQTAKMAELEKRMEQLEAAMRCDGDGQ</sequence>
<protein>
    <submittedName>
        <fullName evidence="6">Dynactin subunit 2</fullName>
    </submittedName>
</protein>
<evidence type="ECO:0000256" key="4">
    <source>
        <dbReference type="ARBA" id="ARBA00023017"/>
    </source>
</evidence>
<feature type="non-terminal residue" evidence="6">
    <location>
        <position position="156"/>
    </location>
</feature>
<organism evidence="6 7">
    <name type="scientific">Cuculus canorus</name>
    <name type="common">Common cuckoo</name>
    <dbReference type="NCBI Taxonomy" id="55661"/>
    <lineage>
        <taxon>Eukaryota</taxon>
        <taxon>Metazoa</taxon>
        <taxon>Chordata</taxon>
        <taxon>Craniata</taxon>
        <taxon>Vertebrata</taxon>
        <taxon>Euteleostomi</taxon>
        <taxon>Archelosauria</taxon>
        <taxon>Archosauria</taxon>
        <taxon>Dinosauria</taxon>
        <taxon>Saurischia</taxon>
        <taxon>Theropoda</taxon>
        <taxon>Coelurosauria</taxon>
        <taxon>Aves</taxon>
        <taxon>Neognathae</taxon>
        <taxon>Neoaves</taxon>
        <taxon>Otidimorphae</taxon>
        <taxon>Cuculiformes</taxon>
        <taxon>Cuculidae</taxon>
        <taxon>Cuculus</taxon>
    </lineage>
</organism>
<dbReference type="Pfam" id="PF04912">
    <property type="entry name" value="Dynamitin"/>
    <property type="match status" value="1"/>
</dbReference>
<keyword evidence="3" id="KW-0963">Cytoplasm</keyword>
<reference evidence="6 7" key="1">
    <citation type="submission" date="2014-04" db="EMBL/GenBank/DDBJ databases">
        <title>Genome evolution of avian class.</title>
        <authorList>
            <person name="Zhang G."/>
            <person name="Li C."/>
        </authorList>
    </citation>
    <scope>NUCLEOTIDE SEQUENCE [LARGE SCALE GENOMIC DNA]</scope>
    <source>
        <strain evidence="6">BGI_N303</strain>
    </source>
</reference>
<dbReference type="AlphaFoldDB" id="A0A091GFZ5"/>
<dbReference type="EMBL" id="KL447396">
    <property type="protein sequence ID" value="KFO73072.1"/>
    <property type="molecule type" value="Genomic_DNA"/>
</dbReference>
<comment type="similarity">
    <text evidence="2">Belongs to the dynactin subunit 2 family.</text>
</comment>
<keyword evidence="7" id="KW-1185">Reference proteome</keyword>
<dbReference type="Proteomes" id="UP000053760">
    <property type="component" value="Unassembled WGS sequence"/>
</dbReference>
<evidence type="ECO:0000256" key="3">
    <source>
        <dbReference type="ARBA" id="ARBA00022490"/>
    </source>
</evidence>
<dbReference type="PANTHER" id="PTHR15346">
    <property type="entry name" value="DYNACTIN SUBUNIT"/>
    <property type="match status" value="1"/>
</dbReference>
<dbReference type="STRING" id="55661.A0A091GFZ5"/>
<dbReference type="InterPro" id="IPR028133">
    <property type="entry name" value="Dynamitin"/>
</dbReference>
<evidence type="ECO:0000256" key="2">
    <source>
        <dbReference type="ARBA" id="ARBA00006176"/>
    </source>
</evidence>
<comment type="subcellular location">
    <subcellularLocation>
        <location evidence="1">Cytoplasm</location>
    </subcellularLocation>
</comment>
<proteinExistence type="inferred from homology"/>
<keyword evidence="5" id="KW-0175">Coiled coil</keyword>
<evidence type="ECO:0000313" key="6">
    <source>
        <dbReference type="EMBL" id="KFO73072.1"/>
    </source>
</evidence>
<evidence type="ECO:0000256" key="1">
    <source>
        <dbReference type="ARBA" id="ARBA00004496"/>
    </source>
</evidence>
<dbReference type="GO" id="GO:0005869">
    <property type="term" value="C:dynactin complex"/>
    <property type="evidence" value="ECO:0007669"/>
    <property type="project" value="InterPro"/>
</dbReference>
<name>A0A091GFZ5_CUCCA</name>
<dbReference type="GO" id="GO:0030286">
    <property type="term" value="C:dynein complex"/>
    <property type="evidence" value="ECO:0007669"/>
    <property type="project" value="UniProtKB-KW"/>
</dbReference>
<feature type="non-terminal residue" evidence="6">
    <location>
        <position position="1"/>
    </location>
</feature>
<evidence type="ECO:0000256" key="5">
    <source>
        <dbReference type="SAM" id="Coils"/>
    </source>
</evidence>
<feature type="coiled-coil region" evidence="5">
    <location>
        <begin position="15"/>
        <end position="42"/>
    </location>
</feature>
<keyword evidence="4" id="KW-0243">Dynein</keyword>
<evidence type="ECO:0000313" key="7">
    <source>
        <dbReference type="Proteomes" id="UP000053760"/>
    </source>
</evidence>
<accession>A0A091GFZ5</accession>